<dbReference type="EMBL" id="JBHSGA010000017">
    <property type="protein sequence ID" value="MFC4527553.1"/>
    <property type="molecule type" value="Genomic_DNA"/>
</dbReference>
<accession>A0ABV9C3F2</accession>
<sequence>MIDPVRFGWLGESRRIELHALLVREVSEWSREWWMAHSAAAIDVYPLDEWASVEESPATWRVGAGTLQLIPHKGEAALGSHLAAHLEDDASALAARVGGRSLADLASRLGRRAGAPVQVVTEDKNGVGAYQRLELGAYMATLSLGSYTLALAMDRAFADLLAPPKHYEKAALTSRSQAINGANVSLEVCIPLGSAQLSQLDDLRIGEVLVGDALLTAPVEVRVTGVNTVAFARLGEGESSRVITLTHSI</sequence>
<evidence type="ECO:0000313" key="1">
    <source>
        <dbReference type="EMBL" id="MFC4527553.1"/>
    </source>
</evidence>
<dbReference type="RefSeq" id="WP_266150232.1">
    <property type="nucleotide sequence ID" value="NZ_CP064028.1"/>
</dbReference>
<reference evidence="2" key="1">
    <citation type="journal article" date="2019" name="Int. J. Syst. Evol. Microbiol.">
        <title>The Global Catalogue of Microorganisms (GCM) 10K type strain sequencing project: providing services to taxonomists for standard genome sequencing and annotation.</title>
        <authorList>
            <consortium name="The Broad Institute Genomics Platform"/>
            <consortium name="The Broad Institute Genome Sequencing Center for Infectious Disease"/>
            <person name="Wu L."/>
            <person name="Ma J."/>
        </authorList>
    </citation>
    <scope>NUCLEOTIDE SEQUENCE [LARGE SCALE GENOMIC DNA]</scope>
    <source>
        <strain evidence="2">CCM 4481</strain>
    </source>
</reference>
<evidence type="ECO:0008006" key="3">
    <source>
        <dbReference type="Google" id="ProtNLM"/>
    </source>
</evidence>
<keyword evidence="2" id="KW-1185">Reference proteome</keyword>
<gene>
    <name evidence="1" type="ORF">ACFO5W_12990</name>
</gene>
<evidence type="ECO:0000313" key="2">
    <source>
        <dbReference type="Proteomes" id="UP001595961"/>
    </source>
</evidence>
<comment type="caution">
    <text evidence="1">The sequence shown here is derived from an EMBL/GenBank/DDBJ whole genome shotgun (WGS) entry which is preliminary data.</text>
</comment>
<organism evidence="1 2">
    <name type="scientific">Dyella halodurans</name>
    <dbReference type="NCBI Taxonomy" id="1920171"/>
    <lineage>
        <taxon>Bacteria</taxon>
        <taxon>Pseudomonadati</taxon>
        <taxon>Pseudomonadota</taxon>
        <taxon>Gammaproteobacteria</taxon>
        <taxon>Lysobacterales</taxon>
        <taxon>Rhodanobacteraceae</taxon>
        <taxon>Dyella</taxon>
    </lineage>
</organism>
<protein>
    <recommendedName>
        <fullName evidence="3">Flagellar motor switch protein FliN-like C-terminal domain-containing protein</fullName>
    </recommendedName>
</protein>
<dbReference type="Proteomes" id="UP001595961">
    <property type="component" value="Unassembled WGS sequence"/>
</dbReference>
<proteinExistence type="predicted"/>
<name>A0ABV9C3F2_9GAMM</name>